<dbReference type="PANTHER" id="PTHR39339">
    <property type="entry name" value="SLR1444 PROTEIN"/>
    <property type="match status" value="1"/>
</dbReference>
<dbReference type="Proteomes" id="UP000240739">
    <property type="component" value="Unassembled WGS sequence"/>
</dbReference>
<comment type="caution">
    <text evidence="3">The sequence shown here is derived from an EMBL/GenBank/DDBJ whole genome shotgun (WGS) entry which is preliminary data.</text>
</comment>
<dbReference type="Gene3D" id="1.40.20.10">
    <property type="entry name" value="CHAD domain"/>
    <property type="match status" value="1"/>
</dbReference>
<dbReference type="InterPro" id="IPR038186">
    <property type="entry name" value="CHAD_dom_sf"/>
</dbReference>
<evidence type="ECO:0000259" key="2">
    <source>
        <dbReference type="SMART" id="SM00880"/>
    </source>
</evidence>
<dbReference type="InterPro" id="IPR007899">
    <property type="entry name" value="CHAD_dom"/>
</dbReference>
<evidence type="ECO:0000256" key="1">
    <source>
        <dbReference type="SAM" id="MobiDB-lite"/>
    </source>
</evidence>
<sequence length="306" mass="32113">MAKARPIKGLSPDMRFGDAAARTVRVRAQELIDHSEGVLDTSSIQRVHAMRVASRRLRAVLEIHRACFPPELFKPVLREVKDLADALGARRDPDVQLASIEEFAAALGAGEQAGIALFADRLRAEQEEGNRVLADALARMRHSDLPARLQELADSATTPEPAVEDVSAEAPESPAAESVDVSAEVPGVPVAGPADASAEVPDVPAAEPADASAEVPDVPAAEPTDVSAEVPDAPATGPWEGRPALWDLPAQPAAGPAATPLGERPPRPPRPPRPAPARPDADPATGTDLAPAPTRTGLLRVLRRSR</sequence>
<dbReference type="RefSeq" id="WP_107569378.1">
    <property type="nucleotide sequence ID" value="NZ_PYYB01000001.1"/>
</dbReference>
<organism evidence="3 4">
    <name type="scientific">Paraconexibacter algicola</name>
    <dbReference type="NCBI Taxonomy" id="2133960"/>
    <lineage>
        <taxon>Bacteria</taxon>
        <taxon>Bacillati</taxon>
        <taxon>Actinomycetota</taxon>
        <taxon>Thermoleophilia</taxon>
        <taxon>Solirubrobacterales</taxon>
        <taxon>Paraconexibacteraceae</taxon>
        <taxon>Paraconexibacter</taxon>
    </lineage>
</organism>
<feature type="compositionally biased region" description="Low complexity" evidence="1">
    <location>
        <begin position="249"/>
        <end position="260"/>
    </location>
</feature>
<feature type="compositionally biased region" description="Low complexity" evidence="1">
    <location>
        <begin position="168"/>
        <end position="180"/>
    </location>
</feature>
<reference evidence="3 4" key="1">
    <citation type="submission" date="2018-03" db="EMBL/GenBank/DDBJ databases">
        <title>Aquarubrobacter algicola gen. nov., sp. nov., a novel actinobacterium isolated from shallow eutrophic lake during the end of cyanobacterial harmful algal blooms.</title>
        <authorList>
            <person name="Chun S.J."/>
        </authorList>
    </citation>
    <scope>NUCLEOTIDE SEQUENCE [LARGE SCALE GENOMIC DNA]</scope>
    <source>
        <strain evidence="3 4">Seoho-28</strain>
    </source>
</reference>
<feature type="compositionally biased region" description="Pro residues" evidence="1">
    <location>
        <begin position="268"/>
        <end position="277"/>
    </location>
</feature>
<keyword evidence="4" id="KW-1185">Reference proteome</keyword>
<evidence type="ECO:0000313" key="3">
    <source>
        <dbReference type="EMBL" id="PTL60597.1"/>
    </source>
</evidence>
<feature type="compositionally biased region" description="Low complexity" evidence="1">
    <location>
        <begin position="193"/>
        <end position="217"/>
    </location>
</feature>
<feature type="domain" description="CHAD" evidence="2">
    <location>
        <begin position="23"/>
        <end position="265"/>
    </location>
</feature>
<proteinExistence type="predicted"/>
<protein>
    <recommendedName>
        <fullName evidence="2">CHAD domain-containing protein</fullName>
    </recommendedName>
</protein>
<dbReference type="OrthoDB" id="9777271at2"/>
<feature type="region of interest" description="Disordered" evidence="1">
    <location>
        <begin position="154"/>
        <end position="306"/>
    </location>
</feature>
<dbReference type="PANTHER" id="PTHR39339:SF1">
    <property type="entry name" value="CHAD DOMAIN-CONTAINING PROTEIN"/>
    <property type="match status" value="1"/>
</dbReference>
<dbReference type="SMART" id="SM00880">
    <property type="entry name" value="CHAD"/>
    <property type="match status" value="1"/>
</dbReference>
<dbReference type="AlphaFoldDB" id="A0A2T4UMY0"/>
<evidence type="ECO:0000313" key="4">
    <source>
        <dbReference type="Proteomes" id="UP000240739"/>
    </source>
</evidence>
<dbReference type="Pfam" id="PF05235">
    <property type="entry name" value="CHAD"/>
    <property type="match status" value="1"/>
</dbReference>
<accession>A0A2T4UMY0</accession>
<dbReference type="EMBL" id="PYYB01000001">
    <property type="protein sequence ID" value="PTL60597.1"/>
    <property type="molecule type" value="Genomic_DNA"/>
</dbReference>
<name>A0A2T4UMY0_9ACTN</name>
<gene>
    <name evidence="3" type="ORF">C7Y72_13595</name>
</gene>